<comment type="caution">
    <text evidence="1">The sequence shown here is derived from an EMBL/GenBank/DDBJ whole genome shotgun (WGS) entry which is preliminary data.</text>
</comment>
<keyword evidence="5" id="KW-1185">Reference proteome</keyword>
<gene>
    <name evidence="2" type="ORF">PR001_g6413</name>
    <name evidence="1" type="ORF">PR002_g5637</name>
    <name evidence="3" type="ORF">PR003_g5427</name>
</gene>
<reference evidence="4 6" key="1">
    <citation type="submission" date="2018-09" db="EMBL/GenBank/DDBJ databases">
        <title>Genomic investigation of the strawberry pathogen Phytophthora fragariae indicates pathogenicity is determined by transcriptional variation in three key races.</title>
        <authorList>
            <person name="Adams T.M."/>
            <person name="Armitage A.D."/>
            <person name="Sobczyk M.K."/>
            <person name="Bates H.J."/>
            <person name="Dunwell J.M."/>
            <person name="Nellist C.F."/>
            <person name="Harrison R.J."/>
        </authorList>
    </citation>
    <scope>NUCLEOTIDE SEQUENCE [LARGE SCALE GENOMIC DNA]</scope>
    <source>
        <strain evidence="2 4">SCRP249</strain>
        <strain evidence="1 6">SCRP324</strain>
        <strain evidence="3 5">SCRP333</strain>
    </source>
</reference>
<dbReference type="InterPro" id="IPR045865">
    <property type="entry name" value="ACT-like_dom_sf"/>
</dbReference>
<dbReference type="Gene3D" id="3.30.70.260">
    <property type="match status" value="1"/>
</dbReference>
<sequence length="43" mass="4949">MSLVFGFKDSADRGMLTRVLVVFSQRELDLTKIESHPWDVQVP</sequence>
<dbReference type="OrthoDB" id="10533520at2759"/>
<proteinExistence type="predicted"/>
<dbReference type="EMBL" id="QXFT01000226">
    <property type="protein sequence ID" value="KAE9350304.1"/>
    <property type="molecule type" value="Genomic_DNA"/>
</dbReference>
<evidence type="ECO:0000313" key="2">
    <source>
        <dbReference type="EMBL" id="KAE9041930.1"/>
    </source>
</evidence>
<evidence type="ECO:0000313" key="6">
    <source>
        <dbReference type="Proteomes" id="UP000435112"/>
    </source>
</evidence>
<accession>A0A6A3NDW2</accession>
<evidence type="ECO:0000313" key="3">
    <source>
        <dbReference type="EMBL" id="KAE9350304.1"/>
    </source>
</evidence>
<dbReference type="AlphaFoldDB" id="A0A6A3NDW2"/>
<organism evidence="1 6">
    <name type="scientific">Phytophthora rubi</name>
    <dbReference type="NCBI Taxonomy" id="129364"/>
    <lineage>
        <taxon>Eukaryota</taxon>
        <taxon>Sar</taxon>
        <taxon>Stramenopiles</taxon>
        <taxon>Oomycota</taxon>
        <taxon>Peronosporomycetes</taxon>
        <taxon>Peronosporales</taxon>
        <taxon>Peronosporaceae</taxon>
        <taxon>Phytophthora</taxon>
    </lineage>
</organism>
<dbReference type="EMBL" id="QXFU01000242">
    <property type="protein sequence ID" value="KAE9039163.1"/>
    <property type="molecule type" value="Genomic_DNA"/>
</dbReference>
<evidence type="ECO:0000313" key="1">
    <source>
        <dbReference type="EMBL" id="KAE9039163.1"/>
    </source>
</evidence>
<dbReference type="SUPFAM" id="SSF55021">
    <property type="entry name" value="ACT-like"/>
    <property type="match status" value="1"/>
</dbReference>
<dbReference type="Proteomes" id="UP000429607">
    <property type="component" value="Unassembled WGS sequence"/>
</dbReference>
<name>A0A6A3NDW2_9STRA</name>
<dbReference type="Proteomes" id="UP000435112">
    <property type="component" value="Unassembled WGS sequence"/>
</dbReference>
<protein>
    <submittedName>
        <fullName evidence="1">Uncharacterized protein</fullName>
    </submittedName>
</protein>
<evidence type="ECO:0000313" key="4">
    <source>
        <dbReference type="Proteomes" id="UP000429607"/>
    </source>
</evidence>
<dbReference type="Proteomes" id="UP000434957">
    <property type="component" value="Unassembled WGS sequence"/>
</dbReference>
<evidence type="ECO:0000313" key="5">
    <source>
        <dbReference type="Proteomes" id="UP000434957"/>
    </source>
</evidence>
<dbReference type="EMBL" id="QXFV01000300">
    <property type="protein sequence ID" value="KAE9041930.1"/>
    <property type="molecule type" value="Genomic_DNA"/>
</dbReference>